<dbReference type="EMBL" id="CAFBNJ010000070">
    <property type="protein sequence ID" value="CAB4958120.1"/>
    <property type="molecule type" value="Genomic_DNA"/>
</dbReference>
<accession>A0A6J6EN01</accession>
<name>A0A6J6EN01_9ZZZZ</name>
<evidence type="ECO:0000313" key="3">
    <source>
        <dbReference type="EMBL" id="CAB4958120.1"/>
    </source>
</evidence>
<dbReference type="EMBL" id="CAEZTY010000006">
    <property type="protein sequence ID" value="CAB4577276.1"/>
    <property type="molecule type" value="Genomic_DNA"/>
</dbReference>
<organism evidence="1">
    <name type="scientific">freshwater metagenome</name>
    <dbReference type="NCBI Taxonomy" id="449393"/>
    <lineage>
        <taxon>unclassified sequences</taxon>
        <taxon>metagenomes</taxon>
        <taxon>ecological metagenomes</taxon>
    </lineage>
</organism>
<evidence type="ECO:0000313" key="1">
    <source>
        <dbReference type="EMBL" id="CAB4577276.1"/>
    </source>
</evidence>
<evidence type="ECO:0000313" key="2">
    <source>
        <dbReference type="EMBL" id="CAB4791260.1"/>
    </source>
</evidence>
<dbReference type="EMBL" id="CAFAAD010000053">
    <property type="protein sequence ID" value="CAB4791260.1"/>
    <property type="molecule type" value="Genomic_DNA"/>
</dbReference>
<dbReference type="AlphaFoldDB" id="A0A6J6EN01"/>
<sequence>MRRIALVGDLFVGNAFKFTGAALDGALDGVDRDRTVTSLLKHGAQRGIHCRIAAAFACSNFDLPNEFGEYLGALLIGCALLVLDRRPFGMSRHWCLSYW</sequence>
<reference evidence="1" key="1">
    <citation type="submission" date="2020-05" db="EMBL/GenBank/DDBJ databases">
        <authorList>
            <person name="Chiriac C."/>
            <person name="Salcher M."/>
            <person name="Ghai R."/>
            <person name="Kavagutti S V."/>
        </authorList>
    </citation>
    <scope>NUCLEOTIDE SEQUENCE</scope>
</reference>
<protein>
    <submittedName>
        <fullName evidence="1">Unannotated protein</fullName>
    </submittedName>
</protein>
<proteinExistence type="predicted"/>
<gene>
    <name evidence="1" type="ORF">UFOPK1762_00285</name>
    <name evidence="2" type="ORF">UFOPK2969_00840</name>
    <name evidence="3" type="ORF">UFOPK3785_01291</name>
</gene>